<dbReference type="AlphaFoldDB" id="A0A1G4I8L9"/>
<dbReference type="Proteomes" id="UP000195570">
    <property type="component" value="Unassembled WGS sequence"/>
</dbReference>
<dbReference type="PROSITE" id="PS50157">
    <property type="entry name" value="ZINC_FINGER_C2H2_2"/>
    <property type="match status" value="1"/>
</dbReference>
<dbReference type="GO" id="GO:0008270">
    <property type="term" value="F:zinc ion binding"/>
    <property type="evidence" value="ECO:0007669"/>
    <property type="project" value="UniProtKB-KW"/>
</dbReference>
<dbReference type="SUPFAM" id="SSF57667">
    <property type="entry name" value="beta-beta-alpha zinc fingers"/>
    <property type="match status" value="1"/>
</dbReference>
<dbReference type="SMART" id="SM00355">
    <property type="entry name" value="ZnF_C2H2"/>
    <property type="match status" value="1"/>
</dbReference>
<keyword evidence="2" id="KW-0175">Coiled coil</keyword>
<keyword evidence="5" id="KW-1185">Reference proteome</keyword>
<reference evidence="4" key="1">
    <citation type="submission" date="2016-09" db="EMBL/GenBank/DDBJ databases">
        <authorList>
            <person name="Hebert L."/>
            <person name="Moumen B."/>
        </authorList>
    </citation>
    <scope>NUCLEOTIDE SEQUENCE [LARGE SCALE GENOMIC DNA]</scope>
    <source>
        <strain evidence="4">OVI</strain>
    </source>
</reference>
<dbReference type="InterPro" id="IPR013087">
    <property type="entry name" value="Znf_C2H2_type"/>
</dbReference>
<gene>
    <name evidence="4" type="ORF">TEOVI_000791900</name>
</gene>
<keyword evidence="1" id="KW-0863">Zinc-finger</keyword>
<protein>
    <submittedName>
        <fullName evidence="4">CpXC protein, putative</fullName>
    </submittedName>
</protein>
<evidence type="ECO:0000256" key="2">
    <source>
        <dbReference type="SAM" id="Coils"/>
    </source>
</evidence>
<dbReference type="InterPro" id="IPR036236">
    <property type="entry name" value="Znf_C2H2_sf"/>
</dbReference>
<feature type="domain" description="C2H2-type" evidence="3">
    <location>
        <begin position="64"/>
        <end position="87"/>
    </location>
</feature>
<evidence type="ECO:0000313" key="5">
    <source>
        <dbReference type="Proteomes" id="UP000195570"/>
    </source>
</evidence>
<sequence>MRHVGFAHHTRLNRIGRCAFPLIFQHIHHFPMVLMAPSAALRSYVTSEIPQHVAGLEEMLPNSLRCPECGKHFMSATNLLYHRRTRHMITIISSAQEQLDRLREENARLRAELQQAHMQHRQTTPNQQPMSGTTAGELDKTQRIFPAAVPEGKALGISMAEVHNLREHPFRVGTGCSGVRCVGVVSDDVEVGHLGRHEGGTESGLEVLQFTLKLEGYRQRRTGRLMMYNNLVTVRLMSPQYRVEKGDVVLVIGNYGLHRSFDLISKQSMENCVLEAGYIGLLKRGSQAGNSEYTREDV</sequence>
<dbReference type="EMBL" id="CZPT02000958">
    <property type="protein sequence ID" value="SCU68333.1"/>
    <property type="molecule type" value="Genomic_DNA"/>
</dbReference>
<organism evidence="4 5">
    <name type="scientific">Trypanosoma equiperdum</name>
    <dbReference type="NCBI Taxonomy" id="5694"/>
    <lineage>
        <taxon>Eukaryota</taxon>
        <taxon>Discoba</taxon>
        <taxon>Euglenozoa</taxon>
        <taxon>Kinetoplastea</taxon>
        <taxon>Metakinetoplastina</taxon>
        <taxon>Trypanosomatida</taxon>
        <taxon>Trypanosomatidae</taxon>
        <taxon>Trypanosoma</taxon>
    </lineage>
</organism>
<dbReference type="GeneID" id="92381853"/>
<dbReference type="VEuPathDB" id="TriTrypDB:TEOVI_000791900"/>
<dbReference type="CDD" id="cd23672">
    <property type="entry name" value="MPSS5_OBF_C"/>
    <property type="match status" value="1"/>
</dbReference>
<keyword evidence="1" id="KW-0862">Zinc</keyword>
<accession>A0A1G4I8L9</accession>
<dbReference type="RefSeq" id="XP_067079508.1">
    <property type="nucleotide sequence ID" value="XM_067223407.1"/>
</dbReference>
<evidence type="ECO:0000259" key="3">
    <source>
        <dbReference type="PROSITE" id="PS50157"/>
    </source>
</evidence>
<keyword evidence="1" id="KW-0479">Metal-binding</keyword>
<comment type="caution">
    <text evidence="4">The sequence shown here is derived from an EMBL/GenBank/DDBJ whole genome shotgun (WGS) entry which is preliminary data.</text>
</comment>
<proteinExistence type="predicted"/>
<dbReference type="PROSITE" id="PS00028">
    <property type="entry name" value="ZINC_FINGER_C2H2_1"/>
    <property type="match status" value="1"/>
</dbReference>
<evidence type="ECO:0000313" key="4">
    <source>
        <dbReference type="EMBL" id="SCU68333.1"/>
    </source>
</evidence>
<name>A0A1G4I8L9_TRYEQ</name>
<feature type="coiled-coil region" evidence="2">
    <location>
        <begin position="92"/>
        <end position="119"/>
    </location>
</feature>
<evidence type="ECO:0000256" key="1">
    <source>
        <dbReference type="PROSITE-ProRule" id="PRU00042"/>
    </source>
</evidence>